<dbReference type="FunFam" id="3.20.20.80:FF:000297">
    <property type="entry name" value="Galactose-binding domain-containing protein"/>
    <property type="match status" value="1"/>
</dbReference>
<keyword evidence="5" id="KW-0812">Transmembrane</keyword>
<evidence type="ECO:0000256" key="2">
    <source>
        <dbReference type="ARBA" id="ARBA00022801"/>
    </source>
</evidence>
<dbReference type="GO" id="GO:0004553">
    <property type="term" value="F:hydrolase activity, hydrolyzing O-glycosyl compounds"/>
    <property type="evidence" value="ECO:0007669"/>
    <property type="project" value="InterPro"/>
</dbReference>
<proteinExistence type="inferred from homology"/>
<dbReference type="EMBL" id="GL883009">
    <property type="protein sequence ID" value="EGG22444.1"/>
    <property type="molecule type" value="Genomic_DNA"/>
</dbReference>
<evidence type="ECO:0000256" key="4">
    <source>
        <dbReference type="RuleBase" id="RU361153"/>
    </source>
</evidence>
<feature type="domain" description="Glycoside hydrolase family 5" evidence="6">
    <location>
        <begin position="88"/>
        <end position="343"/>
    </location>
</feature>
<dbReference type="STRING" id="1054147.F4PPY1"/>
<evidence type="ECO:0000313" key="7">
    <source>
        <dbReference type="EMBL" id="EGG22444.1"/>
    </source>
</evidence>
<dbReference type="GO" id="GO:0009251">
    <property type="term" value="P:glucan catabolic process"/>
    <property type="evidence" value="ECO:0007669"/>
    <property type="project" value="TreeGrafter"/>
</dbReference>
<dbReference type="SUPFAM" id="SSF51445">
    <property type="entry name" value="(Trans)glycosidases"/>
    <property type="match status" value="1"/>
</dbReference>
<dbReference type="AlphaFoldDB" id="F4PPY1"/>
<dbReference type="InterPro" id="IPR017853">
    <property type="entry name" value="GH"/>
</dbReference>
<dbReference type="PANTHER" id="PTHR34142:SF4">
    <property type="entry name" value="GALACTOSE-BINDING DOMAIN-CONTAINING PROTEIN"/>
    <property type="match status" value="1"/>
</dbReference>
<sequence>MIKNHHCRGSLSPHHSTFVFSLYIIAIVLLSIISHSNHQVNGELIEYSVKGLHVEGKFIKNGKGEVIQLRGANRPGTEYCCVQYGKIFDGPSDMDHLKEMVNWNINAVRVPLNEDCWLGLHAKESDHFGAAYRKAITQYINDITSLNIAVIIDLHWAGDGGGSILAEKQIPMPNSVNSPTFWKSVANTFIDNTAVLFDLYNEPYPYGNDWDSENAWKCWRDGVDCGDTITYKPAGMQQLVSAVRSTGSKNIVILSGIQYATSLTKFLQYIPVDPINQMGAAIHSYDFNFCRSRGCWDTYLRPVFEKYPIVATETGQRDCKTDFIRDFLHYCDQNDIHYLAWSWLVAPCDNPSLITDYDGTPTVYGRGLKLHLNALANNEEPFYSDTFDMFNDKFTHWVDNWSTDKAMLSNSSDVVHEGEYAIFYHPETDQTLHLRCWGCVQTDIHKQVEFWVNGGFQGGQQLDLCLLQLNEDGSNTVMQTFSLDSLLGQSIPADKWVKVIADLGALPKGTQYDGIWLKPPNATYQSPLFVDKVTIRAYIDPPMPAEWQDQSEESSSSKLIIMTQKLFFTTIILLSYFLLF</sequence>
<feature type="transmembrane region" description="Helical" evidence="5">
    <location>
        <begin position="12"/>
        <end position="33"/>
    </location>
</feature>
<comment type="similarity">
    <text evidence="1 4">Belongs to the glycosyl hydrolase 5 (cellulase A) family.</text>
</comment>
<dbReference type="KEGG" id="dfa:DFA_04566"/>
<keyword evidence="5" id="KW-1133">Transmembrane helix</keyword>
<dbReference type="GeneID" id="14874512"/>
<keyword evidence="5" id="KW-0472">Membrane</keyword>
<name>F4PPY1_CACFS</name>
<dbReference type="InterPro" id="IPR001547">
    <property type="entry name" value="Glyco_hydro_5"/>
</dbReference>
<dbReference type="RefSeq" id="XP_004360295.1">
    <property type="nucleotide sequence ID" value="XM_004360238.1"/>
</dbReference>
<evidence type="ECO:0000313" key="8">
    <source>
        <dbReference type="Proteomes" id="UP000007797"/>
    </source>
</evidence>
<dbReference type="PANTHER" id="PTHR34142">
    <property type="entry name" value="ENDO-BETA-1,4-GLUCANASE A"/>
    <property type="match status" value="1"/>
</dbReference>
<keyword evidence="3 4" id="KW-0326">Glycosidase</keyword>
<reference evidence="8" key="1">
    <citation type="journal article" date="2011" name="Genome Res.">
        <title>Phylogeny-wide analysis of social amoeba genomes highlights ancient origins for complex intercellular communication.</title>
        <authorList>
            <person name="Heidel A.J."/>
            <person name="Lawal H.M."/>
            <person name="Felder M."/>
            <person name="Schilde C."/>
            <person name="Helps N.R."/>
            <person name="Tunggal B."/>
            <person name="Rivero F."/>
            <person name="John U."/>
            <person name="Schleicher M."/>
            <person name="Eichinger L."/>
            <person name="Platzer M."/>
            <person name="Noegel A.A."/>
            <person name="Schaap P."/>
            <person name="Gloeckner G."/>
        </authorList>
    </citation>
    <scope>NUCLEOTIDE SEQUENCE [LARGE SCALE GENOMIC DNA]</scope>
    <source>
        <strain evidence="8">SH3</strain>
    </source>
</reference>
<evidence type="ECO:0000259" key="6">
    <source>
        <dbReference type="Pfam" id="PF00150"/>
    </source>
</evidence>
<dbReference type="InterPro" id="IPR018087">
    <property type="entry name" value="Glyco_hydro_5_CS"/>
</dbReference>
<gene>
    <name evidence="7" type="ORF">DFA_04566</name>
</gene>
<evidence type="ECO:0000256" key="5">
    <source>
        <dbReference type="SAM" id="Phobius"/>
    </source>
</evidence>
<organism evidence="7 8">
    <name type="scientific">Cavenderia fasciculata</name>
    <name type="common">Slime mold</name>
    <name type="synonym">Dictyostelium fasciculatum</name>
    <dbReference type="NCBI Taxonomy" id="261658"/>
    <lineage>
        <taxon>Eukaryota</taxon>
        <taxon>Amoebozoa</taxon>
        <taxon>Evosea</taxon>
        <taxon>Eumycetozoa</taxon>
        <taxon>Dictyostelia</taxon>
        <taxon>Acytosteliales</taxon>
        <taxon>Cavenderiaceae</taxon>
        <taxon>Cavenderia</taxon>
    </lineage>
</organism>
<dbReference type="Proteomes" id="UP000007797">
    <property type="component" value="Unassembled WGS sequence"/>
</dbReference>
<keyword evidence="8" id="KW-1185">Reference proteome</keyword>
<accession>F4PPY1</accession>
<dbReference type="Pfam" id="PF00150">
    <property type="entry name" value="Cellulase"/>
    <property type="match status" value="1"/>
</dbReference>
<dbReference type="PROSITE" id="PS00659">
    <property type="entry name" value="GLYCOSYL_HYDROL_F5"/>
    <property type="match status" value="1"/>
</dbReference>
<keyword evidence="2 4" id="KW-0378">Hydrolase</keyword>
<protein>
    <submittedName>
        <fullName evidence="7">Galactose-binding domain-containing protein</fullName>
    </submittedName>
</protein>
<dbReference type="OrthoDB" id="16991at2759"/>
<dbReference type="OMA" id="NDIHYLA"/>
<dbReference type="Gene3D" id="3.20.20.80">
    <property type="entry name" value="Glycosidases"/>
    <property type="match status" value="1"/>
</dbReference>
<evidence type="ECO:0000256" key="3">
    <source>
        <dbReference type="ARBA" id="ARBA00023295"/>
    </source>
</evidence>
<evidence type="ECO:0000256" key="1">
    <source>
        <dbReference type="ARBA" id="ARBA00005641"/>
    </source>
</evidence>